<dbReference type="InterPro" id="IPR032255">
    <property type="entry name" value="HBM"/>
</dbReference>
<evidence type="ECO:0000313" key="9">
    <source>
        <dbReference type="EMBL" id="TNM66721.1"/>
    </source>
</evidence>
<dbReference type="Proteomes" id="UP000311605">
    <property type="component" value="Unassembled WGS sequence"/>
</dbReference>
<dbReference type="PRINTS" id="PR00260">
    <property type="entry name" value="CHEMTRNSDUCR"/>
</dbReference>
<protein>
    <submittedName>
        <fullName evidence="9">HAMP domain-containing protein</fullName>
    </submittedName>
</protein>
<evidence type="ECO:0000256" key="1">
    <source>
        <dbReference type="ARBA" id="ARBA00004370"/>
    </source>
</evidence>
<evidence type="ECO:0000256" key="6">
    <source>
        <dbReference type="SAM" id="Phobius"/>
    </source>
</evidence>
<dbReference type="GO" id="GO:0016020">
    <property type="term" value="C:membrane"/>
    <property type="evidence" value="ECO:0007669"/>
    <property type="project" value="UniProtKB-SubCell"/>
</dbReference>
<feature type="domain" description="Methyl-accepting transducer" evidence="7">
    <location>
        <begin position="411"/>
        <end position="640"/>
    </location>
</feature>
<dbReference type="GO" id="GO:0006935">
    <property type="term" value="P:chemotaxis"/>
    <property type="evidence" value="ECO:0007669"/>
    <property type="project" value="UniProtKB-KW"/>
</dbReference>
<evidence type="ECO:0000313" key="10">
    <source>
        <dbReference type="Proteomes" id="UP000311605"/>
    </source>
</evidence>
<dbReference type="Pfam" id="PF00672">
    <property type="entry name" value="HAMP"/>
    <property type="match status" value="1"/>
</dbReference>
<evidence type="ECO:0000256" key="4">
    <source>
        <dbReference type="PROSITE-ProRule" id="PRU00284"/>
    </source>
</evidence>
<keyword evidence="2" id="KW-0145">Chemotaxis</keyword>
<comment type="caution">
    <text evidence="9">The sequence shown here is derived from an EMBL/GenBank/DDBJ whole genome shotgun (WGS) entry which is preliminary data.</text>
</comment>
<dbReference type="SMART" id="SM00304">
    <property type="entry name" value="HAMP"/>
    <property type="match status" value="2"/>
</dbReference>
<keyword evidence="6" id="KW-0472">Membrane</keyword>
<dbReference type="SUPFAM" id="SSF158472">
    <property type="entry name" value="HAMP domain-like"/>
    <property type="match status" value="1"/>
</dbReference>
<dbReference type="CDD" id="cd11386">
    <property type="entry name" value="MCP_signal"/>
    <property type="match status" value="1"/>
</dbReference>
<comment type="subcellular location">
    <subcellularLocation>
        <location evidence="1">Membrane</location>
    </subcellularLocation>
</comment>
<feature type="region of interest" description="Disordered" evidence="5">
    <location>
        <begin position="416"/>
        <end position="438"/>
    </location>
</feature>
<name>A0A5C4XU22_9HYPH</name>
<dbReference type="PANTHER" id="PTHR43531">
    <property type="entry name" value="PROTEIN ICFG"/>
    <property type="match status" value="1"/>
</dbReference>
<dbReference type="AlphaFoldDB" id="A0A5C4XU22"/>
<comment type="similarity">
    <text evidence="3">Belongs to the methyl-accepting chemotaxis (MCP) protein family.</text>
</comment>
<evidence type="ECO:0000256" key="5">
    <source>
        <dbReference type="SAM" id="MobiDB-lite"/>
    </source>
</evidence>
<evidence type="ECO:0000256" key="3">
    <source>
        <dbReference type="ARBA" id="ARBA00029447"/>
    </source>
</evidence>
<dbReference type="SMART" id="SM00283">
    <property type="entry name" value="MA"/>
    <property type="match status" value="1"/>
</dbReference>
<dbReference type="SMART" id="SM01358">
    <property type="entry name" value="HBM"/>
    <property type="match status" value="1"/>
</dbReference>
<dbReference type="InterPro" id="IPR004089">
    <property type="entry name" value="MCPsignal_dom"/>
</dbReference>
<feature type="domain" description="HAMP" evidence="8">
    <location>
        <begin position="354"/>
        <end position="406"/>
    </location>
</feature>
<dbReference type="EMBL" id="VDMN01000001">
    <property type="protein sequence ID" value="TNM66721.1"/>
    <property type="molecule type" value="Genomic_DNA"/>
</dbReference>
<evidence type="ECO:0000259" key="8">
    <source>
        <dbReference type="PROSITE" id="PS50885"/>
    </source>
</evidence>
<dbReference type="PROSITE" id="PS50885">
    <property type="entry name" value="HAMP"/>
    <property type="match status" value="2"/>
</dbReference>
<dbReference type="InterPro" id="IPR004090">
    <property type="entry name" value="Chemotax_Me-accpt_rcpt"/>
</dbReference>
<keyword evidence="10" id="KW-1185">Reference proteome</keyword>
<dbReference type="GO" id="GO:0004888">
    <property type="term" value="F:transmembrane signaling receptor activity"/>
    <property type="evidence" value="ECO:0007669"/>
    <property type="project" value="InterPro"/>
</dbReference>
<feature type="transmembrane region" description="Helical" evidence="6">
    <location>
        <begin position="249"/>
        <end position="271"/>
    </location>
</feature>
<dbReference type="SUPFAM" id="SSF58104">
    <property type="entry name" value="Methyl-accepting chemotaxis protein (MCP) signaling domain"/>
    <property type="match status" value="1"/>
</dbReference>
<keyword evidence="6" id="KW-1133">Transmembrane helix</keyword>
<proteinExistence type="inferred from homology"/>
<dbReference type="PANTHER" id="PTHR43531:SF11">
    <property type="entry name" value="METHYL-ACCEPTING CHEMOTAXIS PROTEIN 3"/>
    <property type="match status" value="1"/>
</dbReference>
<organism evidence="9 10">
    <name type="scientific">Aliirhizobium smilacinae</name>
    <dbReference type="NCBI Taxonomy" id="1395944"/>
    <lineage>
        <taxon>Bacteria</taxon>
        <taxon>Pseudomonadati</taxon>
        <taxon>Pseudomonadota</taxon>
        <taxon>Alphaproteobacteria</taxon>
        <taxon>Hyphomicrobiales</taxon>
        <taxon>Rhizobiaceae</taxon>
        <taxon>Aliirhizobium</taxon>
    </lineage>
</organism>
<feature type="domain" description="HAMP" evidence="8">
    <location>
        <begin position="272"/>
        <end position="325"/>
    </location>
</feature>
<sequence>MGQRQVEAGYRATTDMLTEKQAQVAGMSASVRDSLLWEQSFLLHKDMAAVERFQKAIGEVRFGLEGLKVSATGDLSGQINELGNGLNVYESAFAALVADNQNLGLDQDSGLEGAMRSAVHSIEQRLDSVEDIAIRASMLMMRRHEKDFILRGNSSYLDKHAAEAETFTALVKQAFRPGAQRSRVLDALEVYRTAFRLYAEGSLKQIASAENVSTIYRALEPQVEAVRAAYEAQRNTALAENSKVAERNLMIVATLLLSAIATLAAGVWLVGRSITQPVAAMTYAMRKLAGGETDITIPSLNARNEFGAMADALETFRQAAIANHRLEEEAAQTRANAEVERERLRAQAEADARSLLQQATKGLAAGLHRLAAGDLSFTLSEPFAPDFETLRSDLNQTVARLADVMSEIAHASGSIEGGSREIAGSADDLSRRTEQQAASLEETAAALDEITANVGNSSRRSQEAHSLASDANKAAEQTSDLVAKALDAMHRIEGSSARISGIIGVIDEIAFQTNLLALNAGVEAARAGDAGRGFAVVAQEVRGLASRSADAAREIKKLIRVSADEVKDGVRSVRDTGEALTGISARIEAINVQVEAIAVSAREQSVGLGEINSAVNLLDQGTQQNAAMVEENNAASALLMTEAQRLRELVGMFRLAHGQEEERRLDSRAA</sequence>
<accession>A0A5C4XU22</accession>
<dbReference type="FunFam" id="1.10.287.950:FF:000001">
    <property type="entry name" value="Methyl-accepting chemotaxis sensory transducer"/>
    <property type="match status" value="1"/>
</dbReference>
<dbReference type="PROSITE" id="PS50111">
    <property type="entry name" value="CHEMOTAXIS_TRANSDUC_2"/>
    <property type="match status" value="1"/>
</dbReference>
<dbReference type="Gene3D" id="1.10.287.950">
    <property type="entry name" value="Methyl-accepting chemotaxis protein"/>
    <property type="match status" value="1"/>
</dbReference>
<dbReference type="OrthoDB" id="3289104at2"/>
<gene>
    <name evidence="9" type="ORF">FHP24_04065</name>
</gene>
<keyword evidence="6" id="KW-0812">Transmembrane</keyword>
<dbReference type="InterPro" id="IPR003660">
    <property type="entry name" value="HAMP_dom"/>
</dbReference>
<feature type="region of interest" description="Disordered" evidence="5">
    <location>
        <begin position="453"/>
        <end position="473"/>
    </location>
</feature>
<dbReference type="GO" id="GO:0007165">
    <property type="term" value="P:signal transduction"/>
    <property type="evidence" value="ECO:0007669"/>
    <property type="project" value="UniProtKB-KW"/>
</dbReference>
<dbReference type="InterPro" id="IPR051310">
    <property type="entry name" value="MCP_chemotaxis"/>
</dbReference>
<dbReference type="Gene3D" id="6.10.340.10">
    <property type="match status" value="1"/>
</dbReference>
<evidence type="ECO:0000256" key="2">
    <source>
        <dbReference type="ARBA" id="ARBA00022500"/>
    </source>
</evidence>
<reference evidence="9 10" key="1">
    <citation type="submission" date="2019-06" db="EMBL/GenBank/DDBJ databases">
        <title>The draft genome of Rhizobium smilacinae PTYR-5.</title>
        <authorList>
            <person name="Liu L."/>
            <person name="Li L."/>
            <person name="Zhang X."/>
        </authorList>
    </citation>
    <scope>NUCLEOTIDE SEQUENCE [LARGE SCALE GENOMIC DNA]</scope>
    <source>
        <strain evidence="9 10">PTYR-5</strain>
    </source>
</reference>
<evidence type="ECO:0000259" key="7">
    <source>
        <dbReference type="PROSITE" id="PS50111"/>
    </source>
</evidence>
<keyword evidence="4" id="KW-0807">Transducer</keyword>
<dbReference type="Pfam" id="PF00015">
    <property type="entry name" value="MCPsignal"/>
    <property type="match status" value="1"/>
</dbReference>